<dbReference type="Pfam" id="PF10374">
    <property type="entry name" value="EST1"/>
    <property type="match status" value="1"/>
</dbReference>
<keyword evidence="1" id="KW-0866">Nonsense-mediated mRNA decay</keyword>
<evidence type="ECO:0000313" key="7">
    <source>
        <dbReference type="Proteomes" id="UP000639338"/>
    </source>
</evidence>
<dbReference type="PROSITE" id="PS50005">
    <property type="entry name" value="TPR"/>
    <property type="match status" value="1"/>
</dbReference>
<dbReference type="PANTHER" id="PTHR15696:SF5">
    <property type="entry name" value="NONSENSE-MEDIATED MRNA DECAY FACTOR SMG7"/>
    <property type="match status" value="1"/>
</dbReference>
<feature type="region of interest" description="Disordered" evidence="3">
    <location>
        <begin position="845"/>
        <end position="885"/>
    </location>
</feature>
<dbReference type="InterPro" id="IPR018834">
    <property type="entry name" value="DNA/RNA-bd_Est1-type"/>
</dbReference>
<feature type="compositionally biased region" description="Basic and acidic residues" evidence="3">
    <location>
        <begin position="938"/>
        <end position="951"/>
    </location>
</feature>
<dbReference type="GO" id="GO:0000184">
    <property type="term" value="P:nuclear-transcribed mRNA catabolic process, nonsense-mediated decay"/>
    <property type="evidence" value="ECO:0007669"/>
    <property type="project" value="UniProtKB-KW"/>
</dbReference>
<evidence type="ECO:0000259" key="5">
    <source>
        <dbReference type="Pfam" id="PF10374"/>
    </source>
</evidence>
<dbReference type="OrthoDB" id="69928at2759"/>
<feature type="compositionally biased region" description="Basic and acidic residues" evidence="3">
    <location>
        <begin position="858"/>
        <end position="874"/>
    </location>
</feature>
<evidence type="ECO:0000256" key="2">
    <source>
        <dbReference type="PROSITE-ProRule" id="PRU00339"/>
    </source>
</evidence>
<keyword evidence="7" id="KW-1185">Reference proteome</keyword>
<evidence type="ECO:0000256" key="3">
    <source>
        <dbReference type="SAM" id="MobiDB-lite"/>
    </source>
</evidence>
<dbReference type="Proteomes" id="UP000639338">
    <property type="component" value="Unassembled WGS sequence"/>
</dbReference>
<evidence type="ECO:0000259" key="4">
    <source>
        <dbReference type="Pfam" id="PF10373"/>
    </source>
</evidence>
<protein>
    <recommendedName>
        <fullName evidence="8">Protein SMG7</fullName>
    </recommendedName>
</protein>
<gene>
    <name evidence="6" type="ORF">HCN44_008656</name>
</gene>
<dbReference type="InterPro" id="IPR011990">
    <property type="entry name" value="TPR-like_helical_dom_sf"/>
</dbReference>
<dbReference type="GO" id="GO:0005697">
    <property type="term" value="C:telomerase holoenzyme complex"/>
    <property type="evidence" value="ECO:0007669"/>
    <property type="project" value="TreeGrafter"/>
</dbReference>
<accession>A0A834XND7</accession>
<feature type="compositionally biased region" description="Polar residues" evidence="3">
    <location>
        <begin position="875"/>
        <end position="885"/>
    </location>
</feature>
<feature type="repeat" description="TPR" evidence="2">
    <location>
        <begin position="154"/>
        <end position="187"/>
    </location>
</feature>
<evidence type="ECO:0000256" key="1">
    <source>
        <dbReference type="ARBA" id="ARBA00023161"/>
    </source>
</evidence>
<evidence type="ECO:0000313" key="6">
    <source>
        <dbReference type="EMBL" id="KAF7989982.1"/>
    </source>
</evidence>
<keyword evidence="2" id="KW-0802">TPR repeat</keyword>
<feature type="domain" description="Telomerase activating protein Est1-like N-terminal" evidence="5">
    <location>
        <begin position="58"/>
        <end position="170"/>
    </location>
</feature>
<dbReference type="SUPFAM" id="SSF48452">
    <property type="entry name" value="TPR-like"/>
    <property type="match status" value="1"/>
</dbReference>
<feature type="domain" description="DNA/RNA-binding" evidence="4">
    <location>
        <begin position="173"/>
        <end position="440"/>
    </location>
</feature>
<feature type="compositionally biased region" description="Polar residues" evidence="3">
    <location>
        <begin position="577"/>
        <end position="587"/>
    </location>
</feature>
<dbReference type="AlphaFoldDB" id="A0A834XND7"/>
<dbReference type="PANTHER" id="PTHR15696">
    <property type="entry name" value="SMG-7 SUPPRESSOR WITH MORPHOLOGICAL EFFECT ON GENITALIA PROTEIN 7"/>
    <property type="match status" value="1"/>
</dbReference>
<dbReference type="InterPro" id="IPR045153">
    <property type="entry name" value="Est1/Ebs1-like"/>
</dbReference>
<dbReference type="GO" id="GO:0070034">
    <property type="term" value="F:telomerase RNA binding"/>
    <property type="evidence" value="ECO:0007669"/>
    <property type="project" value="TreeGrafter"/>
</dbReference>
<organism evidence="6 7">
    <name type="scientific">Aphidius gifuensis</name>
    <name type="common">Parasitoid wasp</name>
    <dbReference type="NCBI Taxonomy" id="684658"/>
    <lineage>
        <taxon>Eukaryota</taxon>
        <taxon>Metazoa</taxon>
        <taxon>Ecdysozoa</taxon>
        <taxon>Arthropoda</taxon>
        <taxon>Hexapoda</taxon>
        <taxon>Insecta</taxon>
        <taxon>Pterygota</taxon>
        <taxon>Neoptera</taxon>
        <taxon>Endopterygota</taxon>
        <taxon>Hymenoptera</taxon>
        <taxon>Apocrita</taxon>
        <taxon>Ichneumonoidea</taxon>
        <taxon>Braconidae</taxon>
        <taxon>Aphidiinae</taxon>
        <taxon>Aphidius</taxon>
    </lineage>
</organism>
<proteinExistence type="predicted"/>
<comment type="caution">
    <text evidence="6">The sequence shown here is derived from an EMBL/GenBank/DDBJ whole genome shotgun (WGS) entry which is preliminary data.</text>
</comment>
<dbReference type="GO" id="GO:0042162">
    <property type="term" value="F:telomeric DNA binding"/>
    <property type="evidence" value="ECO:0007669"/>
    <property type="project" value="TreeGrafter"/>
</dbReference>
<name>A0A834XND7_APHGI</name>
<sequence>MRLQAAAQALKKAEPLKDKIQHCKDLLNDNEAWVCQQQLQKIYQQVLILDLEYALDKKVEQELWSLGFKNYIDMLQCQTKDRINPKRSECQVMLSWCLEAASGFYLTLLQEICTAFDLDLPFRRKSYVYGCISPWKEIENIKKPHKSSCFYVCQYCLVHLGDIARYRNQYKQAELFYRHAVSLSPSSGQPYNQLALLEASRGNKLGTVFYYVRSVSVKHPFPVASTNLSKTLLSAANESSTKSYHNSILNCHEYVILFLKFHGILHNLGNLNEAKSYIKLLTKNLTKIIENNSFDSSRLIQMLIINIYAIYHIAGKPSESSLDLLKIEQLSSDEIVSRNCVLNVIAGNLAALLFPVNKMNNYHCDYLALPAIKLYLDWICLQPDILNDHSFLLHSQIWPNFCVLLNFIQDYIGDFEYEQFKKIPLPEDRIVQGFLPIEKSFETLRFSSNNLEKDSEVINKIRAVRLLNHGKYLAQYKINESTLINYNCTDESNGKFIFTSNIIPEDDIEQEIKLEDLNLTKEEPKNCGIVAEKIGNRETSTDEQVLVDKKVGILKPQSSLERSTCYSNIDTDRRASSDSLPSTKKTRQNIAMQAILRRTETEQKQVKFSNISPANCEEIKIIDNPTKNCVTQTAEIDTKQRKNNQASGALCTDYNSHLFNVNETPSNFQLNDSIPSMSNFKIQDFNNEQPVQKYSSFERTPGNNFHQNNPLSMCDNLQFADANVYHQQQQQKNIQIDSNNVMNLPKGSSQNIPTNYTFTNQSCEPATSSSSSVSSLSSSSSSLSSSLLPSSKSCHQQLNPVVFKNYEATNFNVWNDTQPPKPPATWWNTDNINLIDPAISLNNETNQNWQHSPIGEGSSHDKNHSNNKQFETKENNTNGISSDQYSNVSNITNTYSLFSGNSWGNAIQNSIIFGQEQPKDKISQQSLWSGPGPSPLERLLEQQKSLREGGT</sequence>
<reference evidence="6 7" key="1">
    <citation type="submission" date="2020-08" db="EMBL/GenBank/DDBJ databases">
        <title>Aphidius gifuensis genome sequencing and assembly.</title>
        <authorList>
            <person name="Du Z."/>
        </authorList>
    </citation>
    <scope>NUCLEOTIDE SEQUENCE [LARGE SCALE GENOMIC DNA]</scope>
    <source>
        <strain evidence="6">YNYX2018</strain>
        <tissue evidence="6">Adults</tissue>
    </source>
</reference>
<evidence type="ECO:0008006" key="8">
    <source>
        <dbReference type="Google" id="ProtNLM"/>
    </source>
</evidence>
<dbReference type="InterPro" id="IPR019458">
    <property type="entry name" value="Est1-like_N"/>
</dbReference>
<dbReference type="InterPro" id="IPR019734">
    <property type="entry name" value="TPR_rpt"/>
</dbReference>
<dbReference type="Gene3D" id="1.25.40.10">
    <property type="entry name" value="Tetratricopeptide repeat domain"/>
    <property type="match status" value="1"/>
</dbReference>
<dbReference type="Pfam" id="PF10373">
    <property type="entry name" value="EST1_DNA_bind"/>
    <property type="match status" value="1"/>
</dbReference>
<dbReference type="EMBL" id="JACMRX010000005">
    <property type="protein sequence ID" value="KAF7989982.1"/>
    <property type="molecule type" value="Genomic_DNA"/>
</dbReference>
<feature type="region of interest" description="Disordered" evidence="3">
    <location>
        <begin position="565"/>
        <end position="587"/>
    </location>
</feature>
<feature type="region of interest" description="Disordered" evidence="3">
    <location>
        <begin position="916"/>
        <end position="951"/>
    </location>
</feature>